<organism evidence="1 2">
    <name type="scientific">Portunus trituberculatus</name>
    <name type="common">Swimming crab</name>
    <name type="synonym">Neptunus trituberculatus</name>
    <dbReference type="NCBI Taxonomy" id="210409"/>
    <lineage>
        <taxon>Eukaryota</taxon>
        <taxon>Metazoa</taxon>
        <taxon>Ecdysozoa</taxon>
        <taxon>Arthropoda</taxon>
        <taxon>Crustacea</taxon>
        <taxon>Multicrustacea</taxon>
        <taxon>Malacostraca</taxon>
        <taxon>Eumalacostraca</taxon>
        <taxon>Eucarida</taxon>
        <taxon>Decapoda</taxon>
        <taxon>Pleocyemata</taxon>
        <taxon>Brachyura</taxon>
        <taxon>Eubrachyura</taxon>
        <taxon>Portunoidea</taxon>
        <taxon>Portunidae</taxon>
        <taxon>Portuninae</taxon>
        <taxon>Portunus</taxon>
    </lineage>
</organism>
<name>A0A5B7IUG8_PORTR</name>
<dbReference type="GO" id="GO:0003676">
    <property type="term" value="F:nucleic acid binding"/>
    <property type="evidence" value="ECO:0007669"/>
    <property type="project" value="InterPro"/>
</dbReference>
<dbReference type="Proteomes" id="UP000324222">
    <property type="component" value="Unassembled WGS sequence"/>
</dbReference>
<dbReference type="EMBL" id="VSRR010069597">
    <property type="protein sequence ID" value="MPC85799.1"/>
    <property type="molecule type" value="Genomic_DNA"/>
</dbReference>
<dbReference type="Gene3D" id="3.30.420.10">
    <property type="entry name" value="Ribonuclease H-like superfamily/Ribonuclease H"/>
    <property type="match status" value="1"/>
</dbReference>
<reference evidence="1 2" key="1">
    <citation type="submission" date="2019-05" db="EMBL/GenBank/DDBJ databases">
        <title>Another draft genome of Portunus trituberculatus and its Hox gene families provides insights of decapod evolution.</title>
        <authorList>
            <person name="Jeong J.-H."/>
            <person name="Song I."/>
            <person name="Kim S."/>
            <person name="Choi T."/>
            <person name="Kim D."/>
            <person name="Ryu S."/>
            <person name="Kim W."/>
        </authorList>
    </citation>
    <scope>NUCLEOTIDE SEQUENCE [LARGE SCALE GENOMIC DNA]</scope>
    <source>
        <tissue evidence="1">Muscle</tissue>
    </source>
</reference>
<protein>
    <submittedName>
        <fullName evidence="1">Uncharacterized protein</fullName>
    </submittedName>
</protein>
<keyword evidence="2" id="KW-1185">Reference proteome</keyword>
<dbReference type="InterPro" id="IPR036397">
    <property type="entry name" value="RNaseH_sf"/>
</dbReference>
<evidence type="ECO:0000313" key="2">
    <source>
        <dbReference type="Proteomes" id="UP000324222"/>
    </source>
</evidence>
<gene>
    <name evidence="1" type="ORF">E2C01_080595</name>
</gene>
<dbReference type="AlphaFoldDB" id="A0A5B7IUG8"/>
<sequence length="68" mass="7959">MKKPILTHVHKACRVSFAVKYLQWDEADWIDMAWSDEATFTVTESRGANIYWWHDSDPLNPCFICVAL</sequence>
<accession>A0A5B7IUG8</accession>
<proteinExistence type="predicted"/>
<comment type="caution">
    <text evidence="1">The sequence shown here is derived from an EMBL/GenBank/DDBJ whole genome shotgun (WGS) entry which is preliminary data.</text>
</comment>
<evidence type="ECO:0000313" key="1">
    <source>
        <dbReference type="EMBL" id="MPC85799.1"/>
    </source>
</evidence>